<comment type="caution">
    <text evidence="1">The sequence shown here is derived from an EMBL/GenBank/DDBJ whole genome shotgun (WGS) entry which is preliminary data.</text>
</comment>
<evidence type="ECO:0000313" key="1">
    <source>
        <dbReference type="EMBL" id="RCW28085.1"/>
    </source>
</evidence>
<dbReference type="EMBL" id="QPIX01000001">
    <property type="protein sequence ID" value="RCW28085.1"/>
    <property type="molecule type" value="Genomic_DNA"/>
</dbReference>
<name>A0A6I7HTF4_9HYPH</name>
<dbReference type="RefSeq" id="WP_114361208.1">
    <property type="nucleotide sequence ID" value="NZ_QPIX01000001.1"/>
</dbReference>
<protein>
    <submittedName>
        <fullName evidence="1">Uncharacterized protein</fullName>
    </submittedName>
</protein>
<organism evidence="1 2">
    <name type="scientific">Ciceribacter lividus</name>
    <dbReference type="NCBI Taxonomy" id="1197950"/>
    <lineage>
        <taxon>Bacteria</taxon>
        <taxon>Pseudomonadati</taxon>
        <taxon>Pseudomonadota</taxon>
        <taxon>Alphaproteobacteria</taxon>
        <taxon>Hyphomicrobiales</taxon>
        <taxon>Rhizobiaceae</taxon>
        <taxon>Ciceribacter</taxon>
    </lineage>
</organism>
<accession>A0A6I7HTF4</accession>
<evidence type="ECO:0000313" key="2">
    <source>
        <dbReference type="Proteomes" id="UP000252582"/>
    </source>
</evidence>
<gene>
    <name evidence="1" type="ORF">DFR48_10193</name>
</gene>
<proteinExistence type="predicted"/>
<dbReference type="Proteomes" id="UP000252582">
    <property type="component" value="Unassembled WGS sequence"/>
</dbReference>
<sequence length="205" mass="22597">MNDMLSLVLNSVNLDGYGSSPGFVGYFEKAAKYKPGMAEVVADFFCEFFAEWLHDVAMVSSLHINADQVGHSGDVLDDERNLALVKSPMSAGLIRRLSYNDEFGHDYGSALYEAAIEGIWTNFKVFRIGKYQPVVFRNLLICRLLVYGVHGHCFLVVEKLGLACYPTDDVGFGVVALGDDADIPAAREFLRRAGALEGFRAAIEK</sequence>
<dbReference type="AlphaFoldDB" id="A0A6I7HTF4"/>
<keyword evidence="2" id="KW-1185">Reference proteome</keyword>
<reference evidence="1 2" key="1">
    <citation type="submission" date="2018-07" db="EMBL/GenBank/DDBJ databases">
        <title>Genomic Encyclopedia of Type Strains, Phase IV (KMG-IV): sequencing the most valuable type-strain genomes for metagenomic binning, comparative biology and taxonomic classification.</title>
        <authorList>
            <person name="Goeker M."/>
        </authorList>
    </citation>
    <scope>NUCLEOTIDE SEQUENCE [LARGE SCALE GENOMIC DNA]</scope>
    <source>
        <strain evidence="1 2">DSM 25528</strain>
    </source>
</reference>